<accession>A0ABQ5KFE2</accession>
<dbReference type="EMBL" id="BQXS01001963">
    <property type="protein sequence ID" value="GKT31253.1"/>
    <property type="molecule type" value="Genomic_DNA"/>
</dbReference>
<evidence type="ECO:0000313" key="2">
    <source>
        <dbReference type="Proteomes" id="UP001057375"/>
    </source>
</evidence>
<name>A0ABQ5KFE2_9EUKA</name>
<evidence type="ECO:0000313" key="1">
    <source>
        <dbReference type="EMBL" id="GKT31253.1"/>
    </source>
</evidence>
<sequence length="143" mass="16261">MGGCETMLPLYRGRHNEIRDKLAEILSDHSPDWEVELEHEIGTSERPDIVIKTPTHTWWLDVAITYEDATLFAVEKKFNEKRRKYGPDGAGIIFGHSGLIFQKSLWFLCEMGLSRRKSEQIAFTLGAIVLSHVARLISAYISG</sequence>
<organism evidence="1 2">
    <name type="scientific">Aduncisulcus paluster</name>
    <dbReference type="NCBI Taxonomy" id="2918883"/>
    <lineage>
        <taxon>Eukaryota</taxon>
        <taxon>Metamonada</taxon>
        <taxon>Carpediemonas-like organisms</taxon>
        <taxon>Aduncisulcus</taxon>
    </lineage>
</organism>
<proteinExistence type="predicted"/>
<gene>
    <name evidence="1" type="ORF">ADUPG1_001925</name>
</gene>
<reference evidence="1" key="1">
    <citation type="submission" date="2022-03" db="EMBL/GenBank/DDBJ databases">
        <title>Draft genome sequence of Aduncisulcus paluster, a free-living microaerophilic Fornicata.</title>
        <authorList>
            <person name="Yuyama I."/>
            <person name="Kume K."/>
            <person name="Tamura T."/>
            <person name="Inagaki Y."/>
            <person name="Hashimoto T."/>
        </authorList>
    </citation>
    <scope>NUCLEOTIDE SEQUENCE</scope>
    <source>
        <strain evidence="1">NY0171</strain>
    </source>
</reference>
<evidence type="ECO:0008006" key="3">
    <source>
        <dbReference type="Google" id="ProtNLM"/>
    </source>
</evidence>
<protein>
    <recommendedName>
        <fullName evidence="3">Restriction endonuclease</fullName>
    </recommendedName>
</protein>
<dbReference type="Proteomes" id="UP001057375">
    <property type="component" value="Unassembled WGS sequence"/>
</dbReference>
<comment type="caution">
    <text evidence="1">The sequence shown here is derived from an EMBL/GenBank/DDBJ whole genome shotgun (WGS) entry which is preliminary data.</text>
</comment>
<keyword evidence="2" id="KW-1185">Reference proteome</keyword>